<feature type="region of interest" description="Disordered" evidence="1">
    <location>
        <begin position="171"/>
        <end position="207"/>
    </location>
</feature>
<evidence type="ECO:0000256" key="1">
    <source>
        <dbReference type="SAM" id="MobiDB-lite"/>
    </source>
</evidence>
<reference evidence="3" key="2">
    <citation type="journal article" date="2018" name="BMC Genomics">
        <title>Genomic insights into host adaptation between the wheat stripe rust pathogen (Puccinia striiformis f. sp. tritici) and the barley stripe rust pathogen (Puccinia striiformis f. sp. hordei).</title>
        <authorList>
            <person name="Xia C."/>
            <person name="Wang M."/>
            <person name="Yin C."/>
            <person name="Cornejo O.E."/>
            <person name="Hulbert S.H."/>
            <person name="Chen X."/>
        </authorList>
    </citation>
    <scope>NUCLEOTIDE SEQUENCE [LARGE SCALE GENOMIC DNA]</scope>
    <source>
        <strain evidence="3">93TX-2</strain>
    </source>
</reference>
<gene>
    <name evidence="2" type="ORF">PSHT_06072</name>
</gene>
<sequence>MNTFRLLGTPHPDFSSPEQPKTSRGCLVEASSNAFTHSNVPARSYIERYQSVLLSKFVHSLNFYIAPSRVATTVFSTFHSAPLKLSESPFVSLHKIYDSRTERELSGSGSTCNFLPLPPGESSVHPGLGPPSIYSAILLTLPLSHGGGSFRGGIAAVSFAADVSQLHDAQAPNIQPPVTPEPSSPHVGTDPGTPRGEPDLDSQSRLWNGSQCPPCARGIATKKTISSKLKCIAKSTCKSVQWPSKLVFRIIDKVKRAINHRWVQLSVDRLHRTPLGHAQLSEAAVTSIEGYLRKGADFMRMNPVKWTESKQNQAAIWTRVKGERNYQYPRSSCRIIGAWLKKLSGRRTPTRG</sequence>
<proteinExistence type="predicted"/>
<keyword evidence="3" id="KW-1185">Reference proteome</keyword>
<evidence type="ECO:0000313" key="3">
    <source>
        <dbReference type="Proteomes" id="UP000238274"/>
    </source>
</evidence>
<feature type="compositionally biased region" description="Pro residues" evidence="1">
    <location>
        <begin position="174"/>
        <end position="183"/>
    </location>
</feature>
<comment type="caution">
    <text evidence="2">The sequence shown here is derived from an EMBL/GenBank/DDBJ whole genome shotgun (WGS) entry which is preliminary data.</text>
</comment>
<dbReference type="AlphaFoldDB" id="A0A2S4W8W1"/>
<organism evidence="2 3">
    <name type="scientific">Puccinia striiformis</name>
    <dbReference type="NCBI Taxonomy" id="27350"/>
    <lineage>
        <taxon>Eukaryota</taxon>
        <taxon>Fungi</taxon>
        <taxon>Dikarya</taxon>
        <taxon>Basidiomycota</taxon>
        <taxon>Pucciniomycotina</taxon>
        <taxon>Pucciniomycetes</taxon>
        <taxon>Pucciniales</taxon>
        <taxon>Pucciniaceae</taxon>
        <taxon>Puccinia</taxon>
    </lineage>
</organism>
<evidence type="ECO:0000313" key="2">
    <source>
        <dbReference type="EMBL" id="POW18205.1"/>
    </source>
</evidence>
<protein>
    <submittedName>
        <fullName evidence="2">Uncharacterized protein</fullName>
    </submittedName>
</protein>
<accession>A0A2S4W8W1</accession>
<reference evidence="2 3" key="1">
    <citation type="submission" date="2017-12" db="EMBL/GenBank/DDBJ databases">
        <title>Gene loss provides genomic basis for host adaptation in cereal stripe rust fungi.</title>
        <authorList>
            <person name="Xia C."/>
        </authorList>
    </citation>
    <scope>NUCLEOTIDE SEQUENCE [LARGE SCALE GENOMIC DNA]</scope>
    <source>
        <strain evidence="2 3">93TX-2</strain>
    </source>
</reference>
<dbReference type="VEuPathDB" id="FungiDB:PSHT_06072"/>
<dbReference type="EMBL" id="PKSM01000069">
    <property type="protein sequence ID" value="POW18205.1"/>
    <property type="molecule type" value="Genomic_DNA"/>
</dbReference>
<name>A0A2S4W8W1_9BASI</name>
<dbReference type="Proteomes" id="UP000238274">
    <property type="component" value="Unassembled WGS sequence"/>
</dbReference>
<feature type="region of interest" description="Disordered" evidence="1">
    <location>
        <begin position="1"/>
        <end position="23"/>
    </location>
</feature>
<reference evidence="3" key="3">
    <citation type="journal article" date="2018" name="Mol. Plant Microbe Interact.">
        <title>Genome sequence resources for the wheat stripe rust pathogen (Puccinia striiformis f. sp. tritici) and the barley stripe rust pathogen (Puccinia striiformis f. sp. hordei).</title>
        <authorList>
            <person name="Xia C."/>
            <person name="Wang M."/>
            <person name="Yin C."/>
            <person name="Cornejo O.E."/>
            <person name="Hulbert S.H."/>
            <person name="Chen X."/>
        </authorList>
    </citation>
    <scope>NUCLEOTIDE SEQUENCE [LARGE SCALE GENOMIC DNA]</scope>
    <source>
        <strain evidence="3">93TX-2</strain>
    </source>
</reference>
<dbReference type="VEuPathDB" id="FungiDB:PSTT_05993"/>